<evidence type="ECO:0000313" key="17">
    <source>
        <dbReference type="Proteomes" id="UP000367750"/>
    </source>
</evidence>
<dbReference type="GO" id="GO:0003871">
    <property type="term" value="F:5-methyltetrahydropteroyltriglutamate-homocysteine S-methyltransferase activity"/>
    <property type="evidence" value="ECO:0007669"/>
    <property type="project" value="UniProtKB-UniRule"/>
</dbReference>
<dbReference type="NCBIfam" id="NF003556">
    <property type="entry name" value="PRK05222.1"/>
    <property type="match status" value="1"/>
</dbReference>
<feature type="binding site" evidence="11">
    <location>
        <position position="121"/>
    </location>
    <ligand>
        <name>5-methyltetrahydropteroyltri-L-glutamate</name>
        <dbReference type="ChEBI" id="CHEBI:58207"/>
    </ligand>
</feature>
<feature type="binding site" evidence="10 11">
    <location>
        <position position="566"/>
    </location>
    <ligand>
        <name>5-methyltetrahydropteroyltri-L-glutamate</name>
        <dbReference type="ChEBI" id="CHEBI:58207"/>
    </ligand>
</feature>
<evidence type="ECO:0000256" key="5">
    <source>
        <dbReference type="ARBA" id="ARBA00022605"/>
    </source>
</evidence>
<evidence type="ECO:0000256" key="2">
    <source>
        <dbReference type="ARBA" id="ARBA00004681"/>
    </source>
</evidence>
<keyword evidence="6 10" id="KW-0808">Transferase</keyword>
<comment type="caution">
    <text evidence="16">The sequence shown here is derived from an EMBL/GenBank/DDBJ whole genome shotgun (WGS) entry which is preliminary data.</text>
</comment>
<comment type="catalytic activity">
    <reaction evidence="10">
        <text>5-methyltetrahydropteroyltri-L-glutamate + L-homocysteine = tetrahydropteroyltri-L-glutamate + L-methionine</text>
        <dbReference type="Rhea" id="RHEA:21196"/>
        <dbReference type="ChEBI" id="CHEBI:57844"/>
        <dbReference type="ChEBI" id="CHEBI:58140"/>
        <dbReference type="ChEBI" id="CHEBI:58199"/>
        <dbReference type="ChEBI" id="CHEBI:58207"/>
        <dbReference type="EC" id="2.1.1.14"/>
    </reaction>
</comment>
<evidence type="ECO:0000256" key="3">
    <source>
        <dbReference type="ARBA" id="ARBA00009553"/>
    </source>
</evidence>
<evidence type="ECO:0000256" key="8">
    <source>
        <dbReference type="ARBA" id="ARBA00022833"/>
    </source>
</evidence>
<comment type="cofactor">
    <cofactor evidence="10">
        <name>Zn(2+)</name>
        <dbReference type="ChEBI" id="CHEBI:29105"/>
    </cofactor>
    <text evidence="10">Binds 1 zinc ion per subunit.</text>
</comment>
<dbReference type="SUPFAM" id="SSF51726">
    <property type="entry name" value="UROD/MetE-like"/>
    <property type="match status" value="2"/>
</dbReference>
<dbReference type="GO" id="GO:0032259">
    <property type="term" value="P:methylation"/>
    <property type="evidence" value="ECO:0007669"/>
    <property type="project" value="UniProtKB-KW"/>
</dbReference>
<comment type="similarity">
    <text evidence="3 10">Belongs to the vitamin-B12 independent methionine synthase family.</text>
</comment>
<evidence type="ECO:0000256" key="4">
    <source>
        <dbReference type="ARBA" id="ARBA00022603"/>
    </source>
</evidence>
<keyword evidence="4 10" id="KW-0489">Methyltransferase</keyword>
<feature type="binding site" evidence="10 11">
    <location>
        <begin position="520"/>
        <end position="521"/>
    </location>
    <ligand>
        <name>5-methyltetrahydropteroyltri-L-glutamate</name>
        <dbReference type="ChEBI" id="CHEBI:58207"/>
    </ligand>
</feature>
<feature type="binding site" evidence="12">
    <location>
        <position position="731"/>
    </location>
    <ligand>
        <name>Zn(2+)</name>
        <dbReference type="ChEBI" id="CHEBI:29105"/>
        <label>1</label>
        <note>catalytic</note>
    </ligand>
</feature>
<dbReference type="UniPathway" id="UPA00051">
    <property type="reaction ID" value="UER00082"/>
</dbReference>
<dbReference type="GO" id="GO:0009086">
    <property type="term" value="P:methionine biosynthetic process"/>
    <property type="evidence" value="ECO:0007669"/>
    <property type="project" value="UniProtKB-UniRule"/>
</dbReference>
<feature type="domain" description="Cobalamin-independent methionine synthase MetE N-terminal" evidence="15">
    <location>
        <begin position="8"/>
        <end position="314"/>
    </location>
</feature>
<evidence type="ECO:0000259" key="15">
    <source>
        <dbReference type="Pfam" id="PF08267"/>
    </source>
</evidence>
<keyword evidence="7 10" id="KW-0479">Metal-binding</keyword>
<organism evidence="16 17">
    <name type="scientific">Paenibacillus spiritus</name>
    <dbReference type="NCBI Taxonomy" id="2496557"/>
    <lineage>
        <taxon>Bacteria</taxon>
        <taxon>Bacillati</taxon>
        <taxon>Bacillota</taxon>
        <taxon>Bacilli</taxon>
        <taxon>Bacillales</taxon>
        <taxon>Paenibacillaceae</taxon>
        <taxon>Paenibacillus</taxon>
    </lineage>
</organism>
<dbReference type="EC" id="2.1.1.14" evidence="10"/>
<evidence type="ECO:0000259" key="14">
    <source>
        <dbReference type="Pfam" id="PF01717"/>
    </source>
</evidence>
<dbReference type="Gene3D" id="3.20.20.210">
    <property type="match status" value="2"/>
</dbReference>
<dbReference type="GO" id="GO:0008270">
    <property type="term" value="F:zinc ion binding"/>
    <property type="evidence" value="ECO:0007669"/>
    <property type="project" value="InterPro"/>
</dbReference>
<feature type="binding site" evidence="10 11">
    <location>
        <begin position="436"/>
        <end position="438"/>
    </location>
    <ligand>
        <name>L-methionine</name>
        <dbReference type="ChEBI" id="CHEBI:57844"/>
    </ligand>
</feature>
<evidence type="ECO:0000256" key="12">
    <source>
        <dbReference type="PIRSR" id="PIRSR000382-2"/>
    </source>
</evidence>
<feature type="active site" description="Proton donor" evidence="10 13">
    <location>
        <position position="699"/>
    </location>
</feature>
<evidence type="ECO:0000256" key="7">
    <source>
        <dbReference type="ARBA" id="ARBA00022723"/>
    </source>
</evidence>
<keyword evidence="10" id="KW-0677">Repeat</keyword>
<feature type="binding site" evidence="10 11">
    <location>
        <position position="604"/>
    </location>
    <ligand>
        <name>L-methionine</name>
        <dbReference type="ChEBI" id="CHEBI:57844"/>
    </ligand>
</feature>
<accession>A0A5J5GH39</accession>
<dbReference type="OrthoDB" id="244285at2"/>
<feature type="binding site" evidence="10">
    <location>
        <position position="610"/>
    </location>
    <ligand>
        <name>5-methyltetrahydropteroyltri-L-glutamate</name>
        <dbReference type="ChEBI" id="CHEBI:58207"/>
    </ligand>
</feature>
<dbReference type="NCBIfam" id="TIGR01371">
    <property type="entry name" value="met_syn_B12ind"/>
    <property type="match status" value="1"/>
</dbReference>
<feature type="binding site" evidence="10">
    <location>
        <position position="116"/>
    </location>
    <ligand>
        <name>5-methyltetrahydropteroyltri-L-glutamate</name>
        <dbReference type="ChEBI" id="CHEBI:58207"/>
    </ligand>
</feature>
<reference evidence="16 17" key="1">
    <citation type="submission" date="2019-09" db="EMBL/GenBank/DDBJ databases">
        <title>Bacillus ochoae sp. nov., Paenibacillus whitsoniae sp. nov., Paenibacillus spiritus sp. nov. Isolated from the Mars Exploration Rover during spacecraft assembly.</title>
        <authorList>
            <person name="Seuylemezian A."/>
            <person name="Vaishampayan P."/>
        </authorList>
    </citation>
    <scope>NUCLEOTIDE SEQUENCE [LARGE SCALE GENOMIC DNA]</scope>
    <source>
        <strain evidence="16 17">MER_111</strain>
    </source>
</reference>
<dbReference type="InterPro" id="IPR013215">
    <property type="entry name" value="Cbl-indep_Met_Synth_N"/>
</dbReference>
<evidence type="ECO:0000256" key="11">
    <source>
        <dbReference type="PIRSR" id="PIRSR000382-1"/>
    </source>
</evidence>
<feature type="binding site" evidence="10">
    <location>
        <position position="648"/>
    </location>
    <ligand>
        <name>Zn(2+)</name>
        <dbReference type="ChEBI" id="CHEBI:29105"/>
        <note>catalytic</note>
    </ligand>
</feature>
<dbReference type="PANTHER" id="PTHR30519">
    <property type="entry name" value="5-METHYLTETRAHYDROPTEROYLTRIGLUTAMATE--HOMOCYSTEINE METHYLTRANSFERASE"/>
    <property type="match status" value="1"/>
</dbReference>
<dbReference type="InterPro" id="IPR038071">
    <property type="entry name" value="UROD/MetE-like_sf"/>
</dbReference>
<dbReference type="HAMAP" id="MF_00172">
    <property type="entry name" value="Meth_synth"/>
    <property type="match status" value="1"/>
</dbReference>
<name>A0A5J5GH39_9BACL</name>
<feature type="binding site" evidence="10">
    <location>
        <position position="646"/>
    </location>
    <ligand>
        <name>Zn(2+)</name>
        <dbReference type="ChEBI" id="CHEBI:29105"/>
        <note>catalytic</note>
    </ligand>
</feature>
<comment type="cofactor">
    <cofactor evidence="12">
        <name>Zn(2+)</name>
        <dbReference type="ChEBI" id="CHEBI:29105"/>
    </cofactor>
    <text evidence="12">Binds 2 Zn(2+) ions per subunit.</text>
</comment>
<evidence type="ECO:0000313" key="16">
    <source>
        <dbReference type="EMBL" id="KAA9007526.1"/>
    </source>
</evidence>
<feature type="binding site" evidence="10 11">
    <location>
        <position position="604"/>
    </location>
    <ligand>
        <name>L-homocysteine</name>
        <dbReference type="ChEBI" id="CHEBI:58199"/>
    </ligand>
</feature>
<feature type="domain" description="Cobalamin-independent methionine synthase MetE C-terminal/archaeal" evidence="14">
    <location>
        <begin position="431"/>
        <end position="753"/>
    </location>
</feature>
<keyword evidence="17" id="KW-1185">Reference proteome</keyword>
<feature type="binding site" evidence="12">
    <location>
        <position position="670"/>
    </location>
    <ligand>
        <name>Zn(2+)</name>
        <dbReference type="ChEBI" id="CHEBI:29105"/>
        <label>1</label>
        <note>catalytic</note>
    </ligand>
</feature>
<protein>
    <recommendedName>
        <fullName evidence="10">5-methyltetrahydropteroyltriglutamate--homocysteine methyltransferase</fullName>
        <ecNumber evidence="10">2.1.1.14</ecNumber>
    </recommendedName>
    <alternativeName>
        <fullName evidence="10">Cobalamin-independent methionine synthase</fullName>
    </alternativeName>
    <alternativeName>
        <fullName evidence="10">Methionine synthase, vitamin-B12 independent isozyme</fullName>
    </alternativeName>
</protein>
<evidence type="ECO:0000256" key="13">
    <source>
        <dbReference type="PIRSR" id="PIRSR000382-3"/>
    </source>
</evidence>
<comment type="function">
    <text evidence="1 10">Catalyzes the transfer of a methyl group from 5-methyltetrahydrofolate to homocysteine resulting in methionine formation.</text>
</comment>
<sequence length="773" mass="86128">MGSRIRTGNLGYPRIGENREWKTALEAYWRGDIGEAELDKRLQARETENWLKQKAAGLDVIPVGDFTYYDHMLDMAVMMGVIPKRFGAVPGRPVSRELYYAMARGREGAAACEMTKWFNTNYHYIVPELGDAQPELLWNKPLEAFRAARERAGIHGRPVLVGLYTFLKLSKGCGPEEIGSQAERFLPVYARILKELEAEGAEWVQIDEPAIVTGLAPGDLRLLQRIYGSLAAEAPGLKLLIQTYFEAAEPLEELLKLPVAGLGLDLVHDGGATLRFIERSGWPEDKTLAAGVIDGRGIWRADPEALSAIAERLLAAVPAERLLLQPSCSLLHVPVTVRTETELKPEVRAALAFADEKLEELWQLGEAAGGGEAAEQGKSRAALAVLRALPERNRADVAALEAGLTEASERRSESFERRAELQRLRWKLPVLPTTTIGSFPQTADVRQARLKWRRGDWENERYQSFIRGQIREAIGRQEDIGLDVLVHGEFERTDMVEFFGEKLDGFLFTRGGWVQSYGSRCVKPPIIYGDVAWGGPMTVEETAYAQSLTSSPVKGMLTGPVTILAWSFLRDDISRERIAGQIALALRQEVLALEEAGIGMIQVDEPALREGMPLKPDKREDYLRWAVRAFRIATSPVRPATQIHTHMCYCEFSDMIDAIDALDADVISIESSRSHGELVSAFEGNRYRKGIGLGVYDIHSPQVPDTESMLSGIERALRVLAPGQFWINPDCGLKTRGWAETEASLRHMVEAARRARAELIRQQNDLDNHSHCC</sequence>
<dbReference type="Proteomes" id="UP000367750">
    <property type="component" value="Unassembled WGS sequence"/>
</dbReference>
<keyword evidence="8 10" id="KW-0862">Zinc</keyword>
<keyword evidence="9 10" id="KW-0486">Methionine biosynthesis</keyword>
<comment type="pathway">
    <text evidence="2 10">Amino-acid biosynthesis; L-methionine biosynthesis via de novo pathway; L-methionine from L-homocysteine (MetE route): step 1/1.</text>
</comment>
<gene>
    <name evidence="10 16" type="primary">metE</name>
    <name evidence="16" type="ORF">F4V43_03280</name>
</gene>
<dbReference type="Pfam" id="PF08267">
    <property type="entry name" value="Meth_synt_1"/>
    <property type="match status" value="1"/>
</dbReference>
<keyword evidence="5 10" id="KW-0028">Amino-acid biosynthesis</keyword>
<dbReference type="EMBL" id="VYKK01000004">
    <property type="protein sequence ID" value="KAA9007526.1"/>
    <property type="molecule type" value="Genomic_DNA"/>
</dbReference>
<evidence type="ECO:0000256" key="1">
    <source>
        <dbReference type="ARBA" id="ARBA00002777"/>
    </source>
</evidence>
<evidence type="ECO:0000256" key="6">
    <source>
        <dbReference type="ARBA" id="ARBA00022679"/>
    </source>
</evidence>
<proteinExistence type="inferred from homology"/>
<feature type="binding site" evidence="10">
    <location>
        <position position="489"/>
    </location>
    <ligand>
        <name>L-homocysteine</name>
        <dbReference type="ChEBI" id="CHEBI:58199"/>
    </ligand>
</feature>
<feature type="binding site" evidence="10">
    <location>
        <position position="670"/>
    </location>
    <ligand>
        <name>Zn(2+)</name>
        <dbReference type="ChEBI" id="CHEBI:29105"/>
        <note>catalytic</note>
    </ligand>
</feature>
<dbReference type="PIRSF" id="PIRSF000382">
    <property type="entry name" value="MeTrfase_B12_ind"/>
    <property type="match status" value="1"/>
</dbReference>
<feature type="binding site" evidence="10 11">
    <location>
        <begin position="436"/>
        <end position="438"/>
    </location>
    <ligand>
        <name>L-homocysteine</name>
        <dbReference type="ChEBI" id="CHEBI:58199"/>
    </ligand>
</feature>
<dbReference type="CDD" id="cd03312">
    <property type="entry name" value="CIMS_N_terminal_like"/>
    <property type="match status" value="1"/>
</dbReference>
<feature type="binding site" evidence="12">
    <location>
        <position position="646"/>
    </location>
    <ligand>
        <name>Zn(2+)</name>
        <dbReference type="ChEBI" id="CHEBI:29105"/>
        <label>1</label>
        <note>catalytic</note>
    </ligand>
</feature>
<dbReference type="AlphaFoldDB" id="A0A5J5GH39"/>
<evidence type="ECO:0000256" key="10">
    <source>
        <dbReference type="HAMAP-Rule" id="MF_00172"/>
    </source>
</evidence>
<feature type="binding site" evidence="12">
    <location>
        <position position="648"/>
    </location>
    <ligand>
        <name>Zn(2+)</name>
        <dbReference type="ChEBI" id="CHEBI:29105"/>
        <label>1</label>
        <note>catalytic</note>
    </ligand>
</feature>
<dbReference type="CDD" id="cd03311">
    <property type="entry name" value="CIMS_C_terminal_like"/>
    <property type="match status" value="1"/>
</dbReference>
<feature type="binding site" evidence="10">
    <location>
        <begin position="19"/>
        <end position="22"/>
    </location>
    <ligand>
        <name>5-methyltetrahydropteroyltri-L-glutamate</name>
        <dbReference type="ChEBI" id="CHEBI:58207"/>
    </ligand>
</feature>
<feature type="binding site" evidence="10">
    <location>
        <position position="731"/>
    </location>
    <ligand>
        <name>Zn(2+)</name>
        <dbReference type="ChEBI" id="CHEBI:29105"/>
        <note>catalytic</note>
    </ligand>
</feature>
<dbReference type="Pfam" id="PF01717">
    <property type="entry name" value="Meth_synt_2"/>
    <property type="match status" value="1"/>
</dbReference>
<feature type="binding site" evidence="11">
    <location>
        <position position="22"/>
    </location>
    <ligand>
        <name>5-methyltetrahydropteroyltri-L-glutamate</name>
        <dbReference type="ChEBI" id="CHEBI:58207"/>
    </ligand>
</feature>
<dbReference type="RefSeq" id="WP_150456816.1">
    <property type="nucleotide sequence ID" value="NZ_VYKK01000004.1"/>
</dbReference>
<dbReference type="InterPro" id="IPR006276">
    <property type="entry name" value="Cobalamin-indep_Met_synthase"/>
</dbReference>
<evidence type="ECO:0000256" key="9">
    <source>
        <dbReference type="ARBA" id="ARBA00023167"/>
    </source>
</evidence>
<dbReference type="InterPro" id="IPR002629">
    <property type="entry name" value="Met_Synth_C/arc"/>
</dbReference>
<feature type="binding site" evidence="10 11">
    <location>
        <position position="489"/>
    </location>
    <ligand>
        <name>L-methionine</name>
        <dbReference type="ChEBI" id="CHEBI:57844"/>
    </ligand>
</feature>